<dbReference type="eggNOG" id="KOG3854">
    <property type="taxonomic scope" value="Eukaryota"/>
</dbReference>
<feature type="compositionally biased region" description="Basic and acidic residues" evidence="1">
    <location>
        <begin position="158"/>
        <end position="183"/>
    </location>
</feature>
<dbReference type="Pfam" id="PF17283">
    <property type="entry name" value="Zn_ribbon_SprT"/>
    <property type="match status" value="1"/>
</dbReference>
<evidence type="ECO:0000256" key="1">
    <source>
        <dbReference type="SAM" id="MobiDB-lite"/>
    </source>
</evidence>
<feature type="compositionally biased region" description="Acidic residues" evidence="1">
    <location>
        <begin position="210"/>
        <end position="262"/>
    </location>
</feature>
<dbReference type="OMA" id="HSYLINY"/>
<feature type="region of interest" description="Disordered" evidence="1">
    <location>
        <begin position="1"/>
        <end position="128"/>
    </location>
</feature>
<feature type="region of interest" description="Disordered" evidence="1">
    <location>
        <begin position="147"/>
        <end position="300"/>
    </location>
</feature>
<reference evidence="3 4" key="1">
    <citation type="journal article" date="2011" name="PLoS Genet.">
        <title>Comparative genomic analysis of human fungal pathogens causing paracoccidioidomycosis.</title>
        <authorList>
            <person name="Desjardins C.A."/>
            <person name="Champion M.D."/>
            <person name="Holder J.W."/>
            <person name="Muszewska A."/>
            <person name="Goldberg J."/>
            <person name="Bailao A.M."/>
            <person name="Brigido M.M."/>
            <person name="Ferreira M.E."/>
            <person name="Garcia A.M."/>
            <person name="Grynberg M."/>
            <person name="Gujja S."/>
            <person name="Heiman D.I."/>
            <person name="Henn M.R."/>
            <person name="Kodira C.D."/>
            <person name="Leon-Narvaez H."/>
            <person name="Longo L.V."/>
            <person name="Ma L.J."/>
            <person name="Malavazi I."/>
            <person name="Matsuo A.L."/>
            <person name="Morais F.V."/>
            <person name="Pereira M."/>
            <person name="Rodriguez-Brito S."/>
            <person name="Sakthikumar S."/>
            <person name="Salem-Izacc S.M."/>
            <person name="Sykes S.M."/>
            <person name="Teixeira M.M."/>
            <person name="Vallejo M.C."/>
            <person name="Walter M.E."/>
            <person name="Yandava C."/>
            <person name="Young S."/>
            <person name="Zeng Q."/>
            <person name="Zucker J."/>
            <person name="Felipe M.S."/>
            <person name="Goldman G.H."/>
            <person name="Haas B.J."/>
            <person name="McEwen J.G."/>
            <person name="Nino-Vega G."/>
            <person name="Puccia R."/>
            <person name="San-Blas G."/>
            <person name="Soares C.M."/>
            <person name="Birren B.W."/>
            <person name="Cuomo C.A."/>
        </authorList>
    </citation>
    <scope>NUCLEOTIDE SEQUENCE [LARGE SCALE GENOMIC DNA]</scope>
    <source>
        <strain evidence="4">ATCC MYA-826 / Pb01</strain>
    </source>
</reference>
<feature type="compositionally biased region" description="Low complexity" evidence="1">
    <location>
        <begin position="38"/>
        <end position="51"/>
    </location>
</feature>
<feature type="compositionally biased region" description="Polar residues" evidence="1">
    <location>
        <begin position="624"/>
        <end position="633"/>
    </location>
</feature>
<dbReference type="GO" id="GO:0005634">
    <property type="term" value="C:nucleus"/>
    <property type="evidence" value="ECO:0007669"/>
    <property type="project" value="TreeGrafter"/>
</dbReference>
<dbReference type="AlphaFoldDB" id="C1H2S4"/>
<dbReference type="STRING" id="502779.C1H2S4"/>
<feature type="compositionally biased region" description="Low complexity" evidence="1">
    <location>
        <begin position="390"/>
        <end position="401"/>
    </location>
</feature>
<feature type="compositionally biased region" description="Polar residues" evidence="1">
    <location>
        <begin position="599"/>
        <end position="611"/>
    </location>
</feature>
<evidence type="ECO:0000313" key="4">
    <source>
        <dbReference type="Proteomes" id="UP000002059"/>
    </source>
</evidence>
<feature type="region of interest" description="Disordered" evidence="1">
    <location>
        <begin position="596"/>
        <end position="633"/>
    </location>
</feature>
<proteinExistence type="predicted"/>
<feature type="compositionally biased region" description="Low complexity" evidence="1">
    <location>
        <begin position="64"/>
        <end position="81"/>
    </location>
</feature>
<feature type="compositionally biased region" description="Acidic residues" evidence="1">
    <location>
        <begin position="89"/>
        <end position="99"/>
    </location>
</feature>
<keyword evidence="4" id="KW-1185">Reference proteome</keyword>
<dbReference type="InterPro" id="IPR035240">
    <property type="entry name" value="SprT_Zn_ribbon"/>
</dbReference>
<dbReference type="PANTHER" id="PTHR23099">
    <property type="entry name" value="TRANSCRIPTIONAL REGULATOR"/>
    <property type="match status" value="1"/>
</dbReference>
<evidence type="ECO:0000259" key="2">
    <source>
        <dbReference type="SMART" id="SM00731"/>
    </source>
</evidence>
<feature type="compositionally biased region" description="Basic and acidic residues" evidence="1">
    <location>
        <begin position="376"/>
        <end position="387"/>
    </location>
</feature>
<protein>
    <recommendedName>
        <fullName evidence="2">SprT-like domain-containing protein</fullName>
    </recommendedName>
</protein>
<dbReference type="GO" id="GO:0006950">
    <property type="term" value="P:response to stress"/>
    <property type="evidence" value="ECO:0007669"/>
    <property type="project" value="UniProtKB-ARBA"/>
</dbReference>
<dbReference type="OrthoDB" id="20772at2759"/>
<dbReference type="Proteomes" id="UP000002059">
    <property type="component" value="Partially assembled WGS sequence"/>
</dbReference>
<dbReference type="PANTHER" id="PTHR23099:SF0">
    <property type="entry name" value="GERM CELL NUCLEAR ACIDIC PROTEIN"/>
    <property type="match status" value="1"/>
</dbReference>
<dbReference type="RefSeq" id="XP_015699687.1">
    <property type="nucleotide sequence ID" value="XM_015845461.1"/>
</dbReference>
<feature type="compositionally biased region" description="Polar residues" evidence="1">
    <location>
        <begin position="451"/>
        <end position="462"/>
    </location>
</feature>
<sequence>MARLNRVPPTVLEIREDSDADTHTKTQKTLATRRRKNTTTSSSTASGRTLRPLGTMRSLPGAHTNANANANANTNATATANSNSKSQRDEDEDKDDDDDSSPRAPTQTPRMRQRRQLGHSRANSLLMPFPAATHRYDGLTAGRGWGDVENAPSPGEWEEYKHGVGRKGGKEMEVRKGDVRGTGERGVTGVKGGEVRGKHAWREAERVGSESEEDGNEEEENEDERDDEFDSLIDFIVGDDEDISYFEESSCQEDSDEEDEEEVSNKRRMSPRKLFRGTRPTSTTIKDTGAGGNNTNYNTTACDCSIATVNANVAGDGGVLDESNKPQPSPPLFENSRKGEDGDANEESGILSAPKSFDMKPPPVSPTKSNLPKKRRDIDPKAPRDNMEASPPNSRSPFNNPKDPEKVQSGANFITPPSSPSKPRLQSPSKTKNRIPPTPHRPSIDAFWSQDIINSWNDQYSPRKTKTPRTGLRKYQPFSDDEDYDGDQGMAGRSSGSSSPASSPPKSPIKGSPVKKISVAATAAAQRLLAAKKKEFDQKKETMAEEFLKALDDCVTGGEIQKLAAAAGGVKIVWSKKLNTTAGRANWKREMLKRDRLPAQSTHQATASWLSASGHGDNAPNAPPSGSSKAAPNAYTATFSNNADKIPPTPSLLAPIRHHATIELASKIIDSEDRLLNTLAHEYCHLANFIISNVRNNPHGASFKQWAAKCEKALSEHPVYGWGAGGNGKVRIRITTKHSYVIHYKYLWCCVECGFEYGRHSRSIDVKKSRCGECRVGALVQVRPKPRGGGEKKNAVGDVAVKGVGKGLGMGIGAINRAVDGVTGSMANIHLEV</sequence>
<dbReference type="Pfam" id="PF10263">
    <property type="entry name" value="SprT-like"/>
    <property type="match status" value="1"/>
</dbReference>
<dbReference type="KEGG" id="pbl:PAAG_05067"/>
<name>C1H2S4_PARBA</name>
<dbReference type="GeneID" id="9096173"/>
<feature type="region of interest" description="Disordered" evidence="1">
    <location>
        <begin position="314"/>
        <end position="515"/>
    </location>
</feature>
<feature type="domain" description="SprT-like" evidence="2">
    <location>
        <begin position="630"/>
        <end position="781"/>
    </location>
</feature>
<feature type="compositionally biased region" description="Basic residues" evidence="1">
    <location>
        <begin position="266"/>
        <end position="276"/>
    </location>
</feature>
<dbReference type="HOGENOM" id="CLU_334924_0_0_1"/>
<gene>
    <name evidence="3" type="ORF">PAAG_05067</name>
</gene>
<feature type="compositionally biased region" description="Basic and acidic residues" evidence="1">
    <location>
        <begin position="13"/>
        <end position="24"/>
    </location>
</feature>
<accession>C1H2S4</accession>
<feature type="compositionally biased region" description="Basic and acidic residues" evidence="1">
    <location>
        <begin position="193"/>
        <end position="209"/>
    </location>
</feature>
<dbReference type="EMBL" id="KN294004">
    <property type="protein sequence ID" value="EEH34018.2"/>
    <property type="molecule type" value="Genomic_DNA"/>
</dbReference>
<dbReference type="InterPro" id="IPR006640">
    <property type="entry name" value="SprT-like_domain"/>
</dbReference>
<dbReference type="SMART" id="SM00731">
    <property type="entry name" value="SprT"/>
    <property type="match status" value="1"/>
</dbReference>
<organism evidence="3 4">
    <name type="scientific">Paracoccidioides lutzii (strain ATCC MYA-826 / Pb01)</name>
    <name type="common">Paracoccidioides brasiliensis</name>
    <dbReference type="NCBI Taxonomy" id="502779"/>
    <lineage>
        <taxon>Eukaryota</taxon>
        <taxon>Fungi</taxon>
        <taxon>Dikarya</taxon>
        <taxon>Ascomycota</taxon>
        <taxon>Pezizomycotina</taxon>
        <taxon>Eurotiomycetes</taxon>
        <taxon>Eurotiomycetidae</taxon>
        <taxon>Onygenales</taxon>
        <taxon>Ajellomycetaceae</taxon>
        <taxon>Paracoccidioides</taxon>
    </lineage>
</organism>
<evidence type="ECO:0000313" key="3">
    <source>
        <dbReference type="EMBL" id="EEH34018.2"/>
    </source>
</evidence>
<dbReference type="VEuPathDB" id="FungiDB:PAAG_05067"/>